<dbReference type="InterPro" id="IPR036640">
    <property type="entry name" value="ABC1_TM_sf"/>
</dbReference>
<dbReference type="PROSITE" id="PS00211">
    <property type="entry name" value="ABC_TRANSPORTER_1"/>
    <property type="match status" value="2"/>
</dbReference>
<evidence type="ECO:0000259" key="12">
    <source>
        <dbReference type="PROSITE" id="PS50929"/>
    </source>
</evidence>
<dbReference type="InterPro" id="IPR011527">
    <property type="entry name" value="ABC1_TM_dom"/>
</dbReference>
<dbReference type="SUPFAM" id="SSF90123">
    <property type="entry name" value="ABC transporter transmembrane region"/>
    <property type="match status" value="2"/>
</dbReference>
<feature type="transmembrane region" description="Helical" evidence="10">
    <location>
        <begin position="104"/>
        <end position="125"/>
    </location>
</feature>
<dbReference type="InterPro" id="IPR003593">
    <property type="entry name" value="AAA+_ATPase"/>
</dbReference>
<evidence type="ECO:0000256" key="9">
    <source>
        <dbReference type="SAM" id="MobiDB-lite"/>
    </source>
</evidence>
<feature type="transmembrane region" description="Helical" evidence="10">
    <location>
        <begin position="889"/>
        <end position="907"/>
    </location>
</feature>
<keyword evidence="4 10" id="KW-0812">Transmembrane</keyword>
<dbReference type="Gene3D" id="3.40.50.300">
    <property type="entry name" value="P-loop containing nucleotide triphosphate hydrolases"/>
    <property type="match status" value="2"/>
</dbReference>
<keyword evidence="6" id="KW-0067">ATP-binding</keyword>
<feature type="transmembrane region" description="Helical" evidence="10">
    <location>
        <begin position="1026"/>
        <end position="1047"/>
    </location>
</feature>
<dbReference type="SMART" id="SM00382">
    <property type="entry name" value="AAA"/>
    <property type="match status" value="2"/>
</dbReference>
<name>A0A6G1FZ11_9PEZI</name>
<sequence>MSVDNVDDKGDDADASIHEEKKEEEEEKGSASLGNYFRVLSYGTGLDYFLVVLAVLSSVGVGVSLPLMQIVFGRLVGDFTAYSTPGNTLTEAAFKKLFTKNSLWFVYLFIGKFVLSYISMLTVRVSGVRISAALRLAYLQALLKQPVSSMDAISPGTVANRITNTSNTIQLGVSQQLTMLVQSIALVVGLYVVSFIYEWRLTLVISSGLLFIILCYGASLPIFLKIHKRTEEMQDLASKVAFEVFSSIRIVVAFGAEKRLAAKHEAVLLKARKNESKNSPVMGFMIMPMFFAMYACFALAFWYGVKLYTNGTVDDLTSIIIVLFSVVFAISAIGRVSTPIIAISKAASGASILFTTIDAEVSDQSGLKAPDVSSENDITMTDIKFAYPSRPTVKILDSLNITFESGKVTAIVGPSGSGKSTTVALLERWYDLGQELPEPPKKGDKKKEGDQGEKSEKKAFKIFGKKNEAATSTEDTNDGSEPPGMNTSDGDERLQVRVNSGSIKIGPHEIRDVDVKWWRAQIGLVQQEPFLFNDTIFNNVSHGLYGTQWENETREKKLELVVEACKEAFADEFISQFPDGYDTIVGDQGMMMSGGQRQRIAIARSIIKRPPILILDEATSAIDVRSERIVQRALDRVSQNRTTIVIAHRLSTIKRADKIVVVRSGKVVEQGTHEELLQFTEGIYHNLVRAQQLAIEDDVPGSDLKEVEAFTGEDLELRRSKSKAESAIRGGAAEEIDLEGEAKYTKQGITKTFGRLLWEQRSHWVLYLFTIVGALGGGAVYPLQAWLFAQLINAFTKFGQELIDEGNFWSLIFFVQSLGVAVAYCMLGWASYEAAVVVSTHYRQEYFVNMITKRISFFDQEGHSPGTLSGRLTTDSTQIMQLLGMEMSMAYIAVFNLIGSLIIAFVFGWKLSLVGLFAILPAILLAGYYRVKLEMQFEQMNAAVFADSSQFATEAVGAFRTVTSLTMEGVVTERYNKLLAGHTIRALKRAIPSSFVFGLSDSVDLACMALAFWYGGQLLATREYDMIQFFVVYMAVVQGSQAAGVWFSMAPNIAQATGAANRIISLRPDQNDSDWIGKRPLSSTDGPIGLEFRDVRYTYNSRNIPVLKGLNMKIEPGQFAALVGASGCGKSTIISLLERFYDVDNGAIIADDQNLNDLAVAEYRAAVSLVSQEPTLYEGTIKENVGLSVEEGRATDADIERACQEAQIHEFVTSLPQGYNTPLGPKGLSLSGGQKQRLSLARALLRQPRLLLLDEATSSLDSSSERLVQEAIERAAGEGGQTIVAVAHRLATIQKADVIFVLGSGNVLEKGNHAELLAKRGLYWQMCRAQALDR</sequence>
<dbReference type="Pfam" id="PF00005">
    <property type="entry name" value="ABC_tran"/>
    <property type="match status" value="3"/>
</dbReference>
<feature type="compositionally biased region" description="Basic and acidic residues" evidence="9">
    <location>
        <begin position="438"/>
        <end position="459"/>
    </location>
</feature>
<evidence type="ECO:0000256" key="8">
    <source>
        <dbReference type="ARBA" id="ARBA00023136"/>
    </source>
</evidence>
<evidence type="ECO:0000313" key="15">
    <source>
        <dbReference type="RefSeq" id="XP_033532655.1"/>
    </source>
</evidence>
<dbReference type="InterPro" id="IPR027417">
    <property type="entry name" value="P-loop_NTPase"/>
</dbReference>
<dbReference type="GO" id="GO:0090374">
    <property type="term" value="P:oligopeptide export from mitochondrion"/>
    <property type="evidence" value="ECO:0007669"/>
    <property type="project" value="TreeGrafter"/>
</dbReference>
<feature type="region of interest" description="Disordered" evidence="9">
    <location>
        <begin position="434"/>
        <end position="492"/>
    </location>
</feature>
<feature type="transmembrane region" description="Helical" evidence="10">
    <location>
        <begin position="281"/>
        <end position="304"/>
    </location>
</feature>
<dbReference type="GeneID" id="54420348"/>
<evidence type="ECO:0000256" key="2">
    <source>
        <dbReference type="ARBA" id="ARBA00007577"/>
    </source>
</evidence>
<reference evidence="13 15" key="1">
    <citation type="submission" date="2020-01" db="EMBL/GenBank/DDBJ databases">
        <authorList>
            <consortium name="DOE Joint Genome Institute"/>
            <person name="Haridas S."/>
            <person name="Albert R."/>
            <person name="Binder M."/>
            <person name="Bloem J."/>
            <person name="Labutti K."/>
            <person name="Salamov A."/>
            <person name="Andreopoulos B."/>
            <person name="Baker S.E."/>
            <person name="Barry K."/>
            <person name="Bills G."/>
            <person name="Bluhm B.H."/>
            <person name="Cannon C."/>
            <person name="Castanera R."/>
            <person name="Culley D.E."/>
            <person name="Daum C."/>
            <person name="Ezra D."/>
            <person name="Gonzalez J.B."/>
            <person name="Henrissat B."/>
            <person name="Kuo A."/>
            <person name="Liang C."/>
            <person name="Lipzen A."/>
            <person name="Lutzoni F."/>
            <person name="Magnuson J."/>
            <person name="Mondo S."/>
            <person name="Nolan M."/>
            <person name="Ohm R."/>
            <person name="Pangilinan J."/>
            <person name="Park H.-J."/>
            <person name="Ramirez L."/>
            <person name="Alfaro M."/>
            <person name="Sun H."/>
            <person name="Tritt A."/>
            <person name="Yoshinaga Y."/>
            <person name="Zwiers L.-H."/>
            <person name="Turgeon B.G."/>
            <person name="Goodwin S.B."/>
            <person name="Spatafora J.W."/>
            <person name="Crous P.W."/>
            <person name="Grigoriev I.V."/>
        </authorList>
    </citation>
    <scope>NUCLEOTIDE SEQUENCE</scope>
    <source>
        <strain evidence="13 15">CBS 781.70</strain>
    </source>
</reference>
<evidence type="ECO:0000256" key="3">
    <source>
        <dbReference type="ARBA" id="ARBA00022448"/>
    </source>
</evidence>
<evidence type="ECO:0000256" key="4">
    <source>
        <dbReference type="ARBA" id="ARBA00022692"/>
    </source>
</evidence>
<keyword evidence="13 15" id="KW-0378">Hydrolase</keyword>
<feature type="domain" description="ABC transporter" evidence="11">
    <location>
        <begin position="378"/>
        <end position="689"/>
    </location>
</feature>
<evidence type="ECO:0000256" key="1">
    <source>
        <dbReference type="ARBA" id="ARBA00004141"/>
    </source>
</evidence>
<comment type="subcellular location">
    <subcellularLocation>
        <location evidence="1">Membrane</location>
        <topology evidence="1">Multi-pass membrane protein</topology>
    </subcellularLocation>
</comment>
<reference evidence="15" key="2">
    <citation type="submission" date="2020-04" db="EMBL/GenBank/DDBJ databases">
        <authorList>
            <consortium name="NCBI Genome Project"/>
        </authorList>
    </citation>
    <scope>NUCLEOTIDE SEQUENCE</scope>
    <source>
        <strain evidence="15">CBS 781.70</strain>
    </source>
</reference>
<feature type="transmembrane region" description="Helical" evidence="10">
    <location>
        <begin position="203"/>
        <end position="224"/>
    </location>
</feature>
<keyword evidence="3" id="KW-0813">Transport</keyword>
<keyword evidence="7 10" id="KW-1133">Transmembrane helix</keyword>
<dbReference type="GO" id="GO:0005524">
    <property type="term" value="F:ATP binding"/>
    <property type="evidence" value="ECO:0007669"/>
    <property type="project" value="UniProtKB-KW"/>
</dbReference>
<evidence type="ECO:0000256" key="10">
    <source>
        <dbReference type="SAM" id="Phobius"/>
    </source>
</evidence>
<keyword evidence="8 10" id="KW-0472">Membrane</keyword>
<dbReference type="GO" id="GO:0005743">
    <property type="term" value="C:mitochondrial inner membrane"/>
    <property type="evidence" value="ECO:0007669"/>
    <property type="project" value="TreeGrafter"/>
</dbReference>
<dbReference type="GO" id="GO:0015421">
    <property type="term" value="F:ABC-type oligopeptide transporter activity"/>
    <property type="evidence" value="ECO:0007669"/>
    <property type="project" value="TreeGrafter"/>
</dbReference>
<dbReference type="CDD" id="cd18577">
    <property type="entry name" value="ABC_6TM_Pgp_ABCB1_D1_like"/>
    <property type="match status" value="1"/>
</dbReference>
<comment type="similarity">
    <text evidence="2">Belongs to the ABC transporter superfamily. ABCB family. Multidrug resistance exporter (TC 3.A.1.201) subfamily.</text>
</comment>
<feature type="domain" description="ABC transporter" evidence="11">
    <location>
        <begin position="1090"/>
        <end position="1329"/>
    </location>
</feature>
<dbReference type="InterPro" id="IPR017871">
    <property type="entry name" value="ABC_transporter-like_CS"/>
</dbReference>
<gene>
    <name evidence="13 15" type="ORF">P152DRAFT_459895</name>
</gene>
<reference evidence="15" key="3">
    <citation type="submission" date="2025-04" db="UniProtKB">
        <authorList>
            <consortium name="RefSeq"/>
        </authorList>
    </citation>
    <scope>IDENTIFICATION</scope>
    <source>
        <strain evidence="15">CBS 781.70</strain>
    </source>
</reference>
<dbReference type="RefSeq" id="XP_033532655.1">
    <property type="nucleotide sequence ID" value="XM_033679778.1"/>
</dbReference>
<keyword evidence="14" id="KW-1185">Reference proteome</keyword>
<evidence type="ECO:0000256" key="5">
    <source>
        <dbReference type="ARBA" id="ARBA00022741"/>
    </source>
</evidence>
<dbReference type="GO" id="GO:0016887">
    <property type="term" value="F:ATP hydrolysis activity"/>
    <property type="evidence" value="ECO:0007669"/>
    <property type="project" value="InterPro"/>
</dbReference>
<dbReference type="OrthoDB" id="6500128at2759"/>
<dbReference type="EMBL" id="ML975163">
    <property type="protein sequence ID" value="KAF1811024.1"/>
    <property type="molecule type" value="Genomic_DNA"/>
</dbReference>
<dbReference type="PANTHER" id="PTHR43394:SF27">
    <property type="entry name" value="ATP-DEPENDENT TRANSLOCASE ABCB1-LIKE"/>
    <property type="match status" value="1"/>
</dbReference>
<feature type="transmembrane region" description="Helical" evidence="10">
    <location>
        <begin position="808"/>
        <end position="827"/>
    </location>
</feature>
<dbReference type="InterPro" id="IPR003439">
    <property type="entry name" value="ABC_transporter-like_ATP-bd"/>
</dbReference>
<feature type="transmembrane region" description="Helical" evidence="10">
    <location>
        <begin position="48"/>
        <end position="72"/>
    </location>
</feature>
<dbReference type="FunFam" id="3.40.50.300:FF:000913">
    <property type="entry name" value="ABC multidrug transporter SitT"/>
    <property type="match status" value="1"/>
</dbReference>
<dbReference type="Gene3D" id="1.20.1560.10">
    <property type="entry name" value="ABC transporter type 1, transmembrane domain"/>
    <property type="match status" value="1"/>
</dbReference>
<keyword evidence="5" id="KW-0547">Nucleotide-binding</keyword>
<dbReference type="PROSITE" id="PS50893">
    <property type="entry name" value="ABC_TRANSPORTER_2"/>
    <property type="match status" value="2"/>
</dbReference>
<dbReference type="InterPro" id="IPR039421">
    <property type="entry name" value="Type_1_exporter"/>
</dbReference>
<feature type="transmembrane region" description="Helical" evidence="10">
    <location>
        <begin position="316"/>
        <end position="336"/>
    </location>
</feature>
<organism evidence="13">
    <name type="scientific">Eremomyces bilateralis CBS 781.70</name>
    <dbReference type="NCBI Taxonomy" id="1392243"/>
    <lineage>
        <taxon>Eukaryota</taxon>
        <taxon>Fungi</taxon>
        <taxon>Dikarya</taxon>
        <taxon>Ascomycota</taxon>
        <taxon>Pezizomycotina</taxon>
        <taxon>Dothideomycetes</taxon>
        <taxon>Dothideomycetes incertae sedis</taxon>
        <taxon>Eremomycetales</taxon>
        <taxon>Eremomycetaceae</taxon>
        <taxon>Eremomyces</taxon>
    </lineage>
</organism>
<feature type="transmembrane region" description="Helical" evidence="10">
    <location>
        <begin position="913"/>
        <end position="931"/>
    </location>
</feature>
<evidence type="ECO:0000313" key="13">
    <source>
        <dbReference type="EMBL" id="KAF1811024.1"/>
    </source>
</evidence>
<feature type="transmembrane region" description="Helical" evidence="10">
    <location>
        <begin position="764"/>
        <end position="788"/>
    </location>
</feature>
<feature type="domain" description="ABC transmembrane type-1" evidence="12">
    <location>
        <begin position="768"/>
        <end position="1055"/>
    </location>
</feature>
<dbReference type="CDD" id="cd18578">
    <property type="entry name" value="ABC_6TM_Pgp_ABCB1_D2_like"/>
    <property type="match status" value="1"/>
</dbReference>
<dbReference type="Proteomes" id="UP000504638">
    <property type="component" value="Unplaced"/>
</dbReference>
<evidence type="ECO:0000259" key="11">
    <source>
        <dbReference type="PROSITE" id="PS50893"/>
    </source>
</evidence>
<dbReference type="Pfam" id="PF00664">
    <property type="entry name" value="ABC_membrane"/>
    <property type="match status" value="2"/>
</dbReference>
<dbReference type="PANTHER" id="PTHR43394">
    <property type="entry name" value="ATP-DEPENDENT PERMEASE MDL1, MITOCHONDRIAL"/>
    <property type="match status" value="1"/>
</dbReference>
<evidence type="ECO:0000256" key="6">
    <source>
        <dbReference type="ARBA" id="ARBA00022840"/>
    </source>
</evidence>
<feature type="domain" description="ABC transmembrane type-1" evidence="12">
    <location>
        <begin position="52"/>
        <end position="344"/>
    </location>
</feature>
<protein>
    <submittedName>
        <fullName evidence="13 15">P-loop containing nucleoside triphosphate hydrolase protein</fullName>
    </submittedName>
</protein>
<evidence type="ECO:0000313" key="14">
    <source>
        <dbReference type="Proteomes" id="UP000504638"/>
    </source>
</evidence>
<feature type="region of interest" description="Disordered" evidence="9">
    <location>
        <begin position="1"/>
        <end position="27"/>
    </location>
</feature>
<feature type="transmembrane region" description="Helical" evidence="10">
    <location>
        <begin position="177"/>
        <end position="197"/>
    </location>
</feature>
<accession>A0A6G1FZ11</accession>
<proteinExistence type="inferred from homology"/>
<evidence type="ECO:0000256" key="7">
    <source>
        <dbReference type="ARBA" id="ARBA00022989"/>
    </source>
</evidence>
<dbReference type="FunFam" id="1.20.1560.10:FF:000057">
    <property type="entry name" value="ABC multidrug transporter SitT"/>
    <property type="match status" value="1"/>
</dbReference>
<feature type="transmembrane region" description="Helical" evidence="10">
    <location>
        <begin position="995"/>
        <end position="1014"/>
    </location>
</feature>
<dbReference type="PROSITE" id="PS50929">
    <property type="entry name" value="ABC_TM1F"/>
    <property type="match status" value="2"/>
</dbReference>
<dbReference type="SUPFAM" id="SSF52540">
    <property type="entry name" value="P-loop containing nucleoside triphosphate hydrolases"/>
    <property type="match status" value="3"/>
</dbReference>